<dbReference type="EMBL" id="DWUX01000065">
    <property type="protein sequence ID" value="HJD39064.1"/>
    <property type="molecule type" value="Genomic_DNA"/>
</dbReference>
<protein>
    <submittedName>
        <fullName evidence="2">DUF4358 domain-containing protein</fullName>
    </submittedName>
</protein>
<organism evidence="2 3">
    <name type="scientific">Candidatus Blautia stercoripullorum</name>
    <dbReference type="NCBI Taxonomy" id="2838502"/>
    <lineage>
        <taxon>Bacteria</taxon>
        <taxon>Bacillati</taxon>
        <taxon>Bacillota</taxon>
        <taxon>Clostridia</taxon>
        <taxon>Lachnospirales</taxon>
        <taxon>Lachnospiraceae</taxon>
        <taxon>Blautia</taxon>
    </lineage>
</organism>
<dbReference type="InterPro" id="IPR025648">
    <property type="entry name" value="DUF4358"/>
</dbReference>
<evidence type="ECO:0000313" key="3">
    <source>
        <dbReference type="Proteomes" id="UP000823850"/>
    </source>
</evidence>
<feature type="transmembrane region" description="Helical" evidence="1">
    <location>
        <begin position="6"/>
        <end position="27"/>
    </location>
</feature>
<accession>A0A9D2U4L6</accession>
<keyword evidence="1" id="KW-0812">Transmembrane</keyword>
<keyword evidence="1" id="KW-1133">Transmembrane helix</keyword>
<reference evidence="2" key="2">
    <citation type="submission" date="2021-04" db="EMBL/GenBank/DDBJ databases">
        <authorList>
            <person name="Gilroy R."/>
        </authorList>
    </citation>
    <scope>NUCLEOTIDE SEQUENCE</scope>
    <source>
        <strain evidence="2">ChiW19-6364</strain>
    </source>
</reference>
<evidence type="ECO:0000313" key="2">
    <source>
        <dbReference type="EMBL" id="HJD39064.1"/>
    </source>
</evidence>
<dbReference type="AlphaFoldDB" id="A0A9D2U4L6"/>
<comment type="caution">
    <text evidence="2">The sequence shown here is derived from an EMBL/GenBank/DDBJ whole genome shotgun (WGS) entry which is preliminary data.</text>
</comment>
<keyword evidence="1" id="KW-0472">Membrane</keyword>
<name>A0A9D2U4L6_9FIRM</name>
<sequence length="161" mass="17969">MNKQSVSVLTILRIVMVAALLIFVILLQARDKTSNASLEDVTKNVVDAIDLEGMEESNNQMFRKFYGLNAGDYEGVTLYAPASNMNAEELLIIKLQDSSQAEAVTQAINSRLETQMNSFEGYGVEQYNMLENHVLDVQGNFILYIVHPDAEKADQAFRSSL</sequence>
<dbReference type="Pfam" id="PF14270">
    <property type="entry name" value="DUF4358"/>
    <property type="match status" value="1"/>
</dbReference>
<proteinExistence type="predicted"/>
<evidence type="ECO:0000256" key="1">
    <source>
        <dbReference type="SAM" id="Phobius"/>
    </source>
</evidence>
<reference evidence="2" key="1">
    <citation type="journal article" date="2021" name="PeerJ">
        <title>Extensive microbial diversity within the chicken gut microbiome revealed by metagenomics and culture.</title>
        <authorList>
            <person name="Gilroy R."/>
            <person name="Ravi A."/>
            <person name="Getino M."/>
            <person name="Pursley I."/>
            <person name="Horton D.L."/>
            <person name="Alikhan N.F."/>
            <person name="Baker D."/>
            <person name="Gharbi K."/>
            <person name="Hall N."/>
            <person name="Watson M."/>
            <person name="Adriaenssens E.M."/>
            <person name="Foster-Nyarko E."/>
            <person name="Jarju S."/>
            <person name="Secka A."/>
            <person name="Antonio M."/>
            <person name="Oren A."/>
            <person name="Chaudhuri R.R."/>
            <person name="La Ragione R."/>
            <person name="Hildebrand F."/>
            <person name="Pallen M.J."/>
        </authorList>
    </citation>
    <scope>NUCLEOTIDE SEQUENCE</scope>
    <source>
        <strain evidence="2">ChiW19-6364</strain>
    </source>
</reference>
<dbReference type="Proteomes" id="UP000823850">
    <property type="component" value="Unassembled WGS sequence"/>
</dbReference>
<gene>
    <name evidence="2" type="ORF">H9913_03475</name>
</gene>